<dbReference type="EMBL" id="BMAU01021418">
    <property type="protein sequence ID" value="GFY33739.1"/>
    <property type="molecule type" value="Genomic_DNA"/>
</dbReference>
<gene>
    <name evidence="1" type="ORF">TNCV_4594511</name>
</gene>
<comment type="caution">
    <text evidence="1">The sequence shown here is derived from an EMBL/GenBank/DDBJ whole genome shotgun (WGS) entry which is preliminary data.</text>
</comment>
<keyword evidence="2" id="KW-1185">Reference proteome</keyword>
<reference evidence="1" key="1">
    <citation type="submission" date="2020-08" db="EMBL/GenBank/DDBJ databases">
        <title>Multicomponent nature underlies the extraordinary mechanical properties of spider dragline silk.</title>
        <authorList>
            <person name="Kono N."/>
            <person name="Nakamura H."/>
            <person name="Mori M."/>
            <person name="Yoshida Y."/>
            <person name="Ohtoshi R."/>
            <person name="Malay A.D."/>
            <person name="Moran D.A.P."/>
            <person name="Tomita M."/>
            <person name="Numata K."/>
            <person name="Arakawa K."/>
        </authorList>
    </citation>
    <scope>NUCLEOTIDE SEQUENCE</scope>
</reference>
<name>A0A8X7BKL8_TRICX</name>
<organism evidence="1 2">
    <name type="scientific">Trichonephila clavipes</name>
    <name type="common">Golden silk orbweaver</name>
    <name type="synonym">Nephila clavipes</name>
    <dbReference type="NCBI Taxonomy" id="2585209"/>
    <lineage>
        <taxon>Eukaryota</taxon>
        <taxon>Metazoa</taxon>
        <taxon>Ecdysozoa</taxon>
        <taxon>Arthropoda</taxon>
        <taxon>Chelicerata</taxon>
        <taxon>Arachnida</taxon>
        <taxon>Araneae</taxon>
        <taxon>Araneomorphae</taxon>
        <taxon>Entelegynae</taxon>
        <taxon>Araneoidea</taxon>
        <taxon>Nephilidae</taxon>
        <taxon>Trichonephila</taxon>
    </lineage>
</organism>
<protein>
    <submittedName>
        <fullName evidence="1">Uncharacterized protein</fullName>
    </submittedName>
</protein>
<sequence length="85" mass="9754">MTADSTGFVWCEGEKRILAYFNEKLRSRILVDQRSIDKEGQSIVSNVQVEELGIIDVKVFEKGGKQYRISRTMSDYTSPVKPRQP</sequence>
<evidence type="ECO:0000313" key="1">
    <source>
        <dbReference type="EMBL" id="GFY33739.1"/>
    </source>
</evidence>
<evidence type="ECO:0000313" key="2">
    <source>
        <dbReference type="Proteomes" id="UP000887159"/>
    </source>
</evidence>
<dbReference type="AlphaFoldDB" id="A0A8X7BKL8"/>
<proteinExistence type="predicted"/>
<dbReference type="Proteomes" id="UP000887159">
    <property type="component" value="Unassembled WGS sequence"/>
</dbReference>
<accession>A0A8X7BKL8</accession>